<comment type="caution">
    <text evidence="2">The sequence shown here is derived from an EMBL/GenBank/DDBJ whole genome shotgun (WGS) entry which is preliminary data.</text>
</comment>
<gene>
    <name evidence="2" type="ORF">PVAND_010416</name>
</gene>
<keyword evidence="1" id="KW-1133">Transmembrane helix</keyword>
<dbReference type="Proteomes" id="UP001107558">
    <property type="component" value="Chromosome 1"/>
</dbReference>
<evidence type="ECO:0000313" key="2">
    <source>
        <dbReference type="EMBL" id="KAG5680940.1"/>
    </source>
</evidence>
<organism evidence="2 3">
    <name type="scientific">Polypedilum vanderplanki</name>
    <name type="common">Sleeping chironomid midge</name>
    <dbReference type="NCBI Taxonomy" id="319348"/>
    <lineage>
        <taxon>Eukaryota</taxon>
        <taxon>Metazoa</taxon>
        <taxon>Ecdysozoa</taxon>
        <taxon>Arthropoda</taxon>
        <taxon>Hexapoda</taxon>
        <taxon>Insecta</taxon>
        <taxon>Pterygota</taxon>
        <taxon>Neoptera</taxon>
        <taxon>Endopterygota</taxon>
        <taxon>Diptera</taxon>
        <taxon>Nematocera</taxon>
        <taxon>Chironomoidea</taxon>
        <taxon>Chironomidae</taxon>
        <taxon>Chironominae</taxon>
        <taxon>Polypedilum</taxon>
        <taxon>Polypedilum</taxon>
    </lineage>
</organism>
<keyword evidence="3" id="KW-1185">Reference proteome</keyword>
<keyword evidence="1" id="KW-0812">Transmembrane</keyword>
<dbReference type="EMBL" id="JADBJN010000001">
    <property type="protein sequence ID" value="KAG5680940.1"/>
    <property type="molecule type" value="Genomic_DNA"/>
</dbReference>
<keyword evidence="1" id="KW-0472">Membrane</keyword>
<name>A0A9J6CFV0_POLVA</name>
<dbReference type="OrthoDB" id="7739311at2759"/>
<proteinExistence type="predicted"/>
<feature type="transmembrane region" description="Helical" evidence="1">
    <location>
        <begin position="54"/>
        <end position="73"/>
    </location>
</feature>
<dbReference type="Gene3D" id="1.10.287.70">
    <property type="match status" value="1"/>
</dbReference>
<reference evidence="2" key="1">
    <citation type="submission" date="2021-03" db="EMBL/GenBank/DDBJ databases">
        <title>Chromosome level genome of the anhydrobiotic midge Polypedilum vanderplanki.</title>
        <authorList>
            <person name="Yoshida Y."/>
            <person name="Kikawada T."/>
            <person name="Gusev O."/>
        </authorList>
    </citation>
    <scope>NUCLEOTIDE SEQUENCE</scope>
    <source>
        <strain evidence="2">NIAS01</strain>
        <tissue evidence="2">Whole body or cell culture</tissue>
    </source>
</reference>
<dbReference type="AlphaFoldDB" id="A0A9J6CFV0"/>
<evidence type="ECO:0000256" key="1">
    <source>
        <dbReference type="SAM" id="Phobius"/>
    </source>
</evidence>
<sequence>MTSTFLIIYVFHRSPQWIKEKVFGKNISHPGYNALGIFFGIPQFRIPRESFSRFLLIMFILFCLIIRTCYQSMMFEFMTSDMQKPLPESIEDLTKMNYIVVIAESLVYLVTKQLKERKLKNFFVVHSEEALFDLYRYALFPDPKLKFAFPGTTQEVLKIITKNEKLELYASLTLPRNHIMIIHMSEILERYITAGIAKYHYEYSEWFDNILNAEKEVDTRRILSLGDLEYGFVFYMAVSFVAI</sequence>
<accession>A0A9J6CFV0</accession>
<evidence type="ECO:0000313" key="3">
    <source>
        <dbReference type="Proteomes" id="UP001107558"/>
    </source>
</evidence>
<protein>
    <submittedName>
        <fullName evidence="2">Uncharacterized protein</fullName>
    </submittedName>
</protein>